<evidence type="ECO:0000313" key="3">
    <source>
        <dbReference type="EMBL" id="KIR47046.1"/>
    </source>
</evidence>
<dbReference type="PANTHER" id="PTHR12149:SF8">
    <property type="entry name" value="PROTEIN-RIBULOSAMINE 3-KINASE"/>
    <property type="match status" value="1"/>
</dbReference>
<organism evidence="3">
    <name type="scientific">Cryptococcus bacillisporus CA1280</name>
    <dbReference type="NCBI Taxonomy" id="1296109"/>
    <lineage>
        <taxon>Eukaryota</taxon>
        <taxon>Fungi</taxon>
        <taxon>Dikarya</taxon>
        <taxon>Basidiomycota</taxon>
        <taxon>Agaricomycotina</taxon>
        <taxon>Tremellomycetes</taxon>
        <taxon>Tremellales</taxon>
        <taxon>Cryptococcaceae</taxon>
        <taxon>Cryptococcus</taxon>
        <taxon>Cryptococcus gattii species complex</taxon>
    </lineage>
</organism>
<dbReference type="SUPFAM" id="SSF56112">
    <property type="entry name" value="Protein kinase-like (PK-like)"/>
    <property type="match status" value="1"/>
</dbReference>
<evidence type="ECO:0000256" key="2">
    <source>
        <dbReference type="ARBA" id="ARBA00048655"/>
    </source>
</evidence>
<keyword evidence="3" id="KW-0418">Kinase</keyword>
<dbReference type="Gene3D" id="3.90.1200.10">
    <property type="match status" value="1"/>
</dbReference>
<dbReference type="AlphaFoldDB" id="A0A0D0VI19"/>
<dbReference type="HOGENOM" id="CLU_1019483_0_0_1"/>
<reference evidence="3" key="1">
    <citation type="submission" date="2015-01" db="EMBL/GenBank/DDBJ databases">
        <title>The Genome Sequence of Cryptococcus gattii CA1280.</title>
        <authorList>
            <consortium name="The Broad Institute Genomics Platform"/>
            <person name="Cuomo C."/>
            <person name="Litvintseva A."/>
            <person name="Chen Y."/>
            <person name="Heitman J."/>
            <person name="Sun S."/>
            <person name="Springer D."/>
            <person name="Dromer F."/>
            <person name="Young S."/>
            <person name="Zeng Q."/>
            <person name="Gargeya S."/>
            <person name="Abouelleil A."/>
            <person name="Alvarado L."/>
            <person name="Chapman S.B."/>
            <person name="Gainer-Dewar J."/>
            <person name="Goldberg J."/>
            <person name="Griggs A."/>
            <person name="Gujja S."/>
            <person name="Hansen M."/>
            <person name="Howarth C."/>
            <person name="Imamovic A."/>
            <person name="Larimer J."/>
            <person name="Murphy C."/>
            <person name="Naylor J."/>
            <person name="Pearson M."/>
            <person name="Priest M."/>
            <person name="Roberts A."/>
            <person name="Saif S."/>
            <person name="Shea T."/>
            <person name="Sykes S."/>
            <person name="Wortman J."/>
            <person name="Nusbaum C."/>
            <person name="Birren B."/>
        </authorList>
    </citation>
    <scope>NUCLEOTIDE SEQUENCE [LARGE SCALE GENOMIC DNA]</scope>
    <source>
        <strain evidence="3">CA1280</strain>
    </source>
</reference>
<sequence>MPSIPQPVANIFKAAHIPANELSISACTSGFIITHSTTGKQYFTKTNENVCEMRGEVESLLAMSKTSRGLVPKVLGFEVSPDGGEATMVTQWFDLSSARGGHTQRGLGWKLAQMHMPPPEGTEGYEGKYGFSVPTYCGETEQDNTWEESWEVFWRDRRLGNLVSRIGDKEINALWEDMKKKWCPSFSIRFPPRHSLLSYTAISGLVMLATTKRHVHPSSLTRPRIMGIMRQIWGLHTCLVAFRMNSTMSTTKSTGAARRITTNARNCTNCIII</sequence>
<dbReference type="InterPro" id="IPR011009">
    <property type="entry name" value="Kinase-like_dom_sf"/>
</dbReference>
<protein>
    <recommendedName>
        <fullName evidence="1">protein-ribulosamine 3-kinase</fullName>
        <ecNumber evidence="1">2.7.1.172</ecNumber>
    </recommendedName>
</protein>
<keyword evidence="3" id="KW-0808">Transferase</keyword>
<dbReference type="OrthoDB" id="5772781at2759"/>
<proteinExistence type="predicted"/>
<dbReference type="PANTHER" id="PTHR12149">
    <property type="entry name" value="FRUCTOSAMINE 3 KINASE-RELATED PROTEIN"/>
    <property type="match status" value="1"/>
</dbReference>
<name>A0A0D0VI19_CRYGA</name>
<dbReference type="GO" id="GO:0102193">
    <property type="term" value="F:protein-ribulosamine 3-kinase activity"/>
    <property type="evidence" value="ECO:0007669"/>
    <property type="project" value="UniProtKB-EC"/>
</dbReference>
<comment type="catalytic activity">
    <reaction evidence="2">
        <text>N(6)-D-ribulosyl-L-lysyl-[protein] + ATP = N(6)-(3-O-phospho-D-ribulosyl)-L-lysyl-[protein] + ADP + H(+)</text>
        <dbReference type="Rhea" id="RHEA:48432"/>
        <dbReference type="Rhea" id="RHEA-COMP:12103"/>
        <dbReference type="Rhea" id="RHEA-COMP:12104"/>
        <dbReference type="ChEBI" id="CHEBI:15378"/>
        <dbReference type="ChEBI" id="CHEBI:30616"/>
        <dbReference type="ChEBI" id="CHEBI:90418"/>
        <dbReference type="ChEBI" id="CHEBI:90420"/>
        <dbReference type="ChEBI" id="CHEBI:456216"/>
        <dbReference type="EC" id="2.7.1.172"/>
    </reaction>
    <physiologicalReaction direction="left-to-right" evidence="2">
        <dbReference type="Rhea" id="RHEA:48433"/>
    </physiologicalReaction>
</comment>
<dbReference type="InterPro" id="IPR016477">
    <property type="entry name" value="Fructo-/Ketosamine-3-kinase"/>
</dbReference>
<accession>A0A0D0VI19</accession>
<dbReference type="EMBL" id="KN847982">
    <property type="protein sequence ID" value="KIR47046.1"/>
    <property type="molecule type" value="Genomic_DNA"/>
</dbReference>
<dbReference type="GO" id="GO:0016301">
    <property type="term" value="F:kinase activity"/>
    <property type="evidence" value="ECO:0007669"/>
    <property type="project" value="UniProtKB-KW"/>
</dbReference>
<dbReference type="Pfam" id="PF03881">
    <property type="entry name" value="Fructosamin_kin"/>
    <property type="match status" value="1"/>
</dbReference>
<dbReference type="EC" id="2.7.1.172" evidence="1"/>
<gene>
    <name evidence="3" type="ORF">I312_03942</name>
</gene>
<evidence type="ECO:0000256" key="1">
    <source>
        <dbReference type="ARBA" id="ARBA00011961"/>
    </source>
</evidence>